<name>R4T245_9PSEU</name>
<evidence type="ECO:0000313" key="1">
    <source>
        <dbReference type="EMBL" id="AGM04763.1"/>
    </source>
</evidence>
<gene>
    <name evidence="1" type="ORF">AORI_2175</name>
</gene>
<dbReference type="InterPro" id="IPR022385">
    <property type="entry name" value="Rhs_assc_core"/>
</dbReference>
<proteinExistence type="predicted"/>
<dbReference type="RefSeq" id="WP_016332558.1">
    <property type="nucleotide sequence ID" value="NC_021252.1"/>
</dbReference>
<dbReference type="NCBIfam" id="TIGR03696">
    <property type="entry name" value="Rhs_assc_core"/>
    <property type="match status" value="1"/>
</dbReference>
<organism evidence="1 2">
    <name type="scientific">Amycolatopsis keratiniphila</name>
    <dbReference type="NCBI Taxonomy" id="129921"/>
    <lineage>
        <taxon>Bacteria</taxon>
        <taxon>Bacillati</taxon>
        <taxon>Actinomycetota</taxon>
        <taxon>Actinomycetes</taxon>
        <taxon>Pseudonocardiales</taxon>
        <taxon>Pseudonocardiaceae</taxon>
        <taxon>Amycolatopsis</taxon>
        <taxon>Amycolatopsis japonica group</taxon>
    </lineage>
</organism>
<dbReference type="Gene3D" id="2.180.10.10">
    <property type="entry name" value="RHS repeat-associated core"/>
    <property type="match status" value="1"/>
</dbReference>
<dbReference type="PATRIC" id="fig|1156913.3.peg.2226"/>
<dbReference type="Proteomes" id="UP000013968">
    <property type="component" value="Chromosome"/>
</dbReference>
<evidence type="ECO:0000313" key="2">
    <source>
        <dbReference type="Proteomes" id="UP000013968"/>
    </source>
</evidence>
<dbReference type="HOGENOM" id="CLU_1280971_0_0_11"/>
<accession>R4T245</accession>
<sequence length="215" mass="23585">MPDTFCFGAADGVGDQGGWLGQHQRGTEHAGALALVEMGARPYSPVLGRFLSVDPVEGGSANDYDYVAADPVNAMDLDGTRVRHRKYYHRKYYHRSYSKRSYRHRAVQHRYGRSGHRGYHRSSRYARNHRVVTRRMHYSPRRRGGGGAGGGGYSLGFCDYASAALSVGVGLLASPLGLWGSGVAGGGVGLATTYRCNNPNDSTYDPFDKYNWPTD</sequence>
<keyword evidence="2" id="KW-1185">Reference proteome</keyword>
<dbReference type="EMBL" id="CP003410">
    <property type="protein sequence ID" value="AGM04763.1"/>
    <property type="molecule type" value="Genomic_DNA"/>
</dbReference>
<reference evidence="1 2" key="1">
    <citation type="journal article" date="2013" name="BMC Genomics">
        <title>ContigScape: a Cytoscape plugin facilitating microbial genome gap closing.</title>
        <authorList>
            <person name="Tang B."/>
            <person name="Wang Q."/>
            <person name="Yang M."/>
            <person name="Xie F."/>
            <person name="Zhu Y."/>
            <person name="Zhuo Y."/>
            <person name="Wang S."/>
            <person name="Gao H."/>
            <person name="Ding X."/>
            <person name="Zhang L."/>
            <person name="Zhao G."/>
            <person name="Zheng H."/>
        </authorList>
    </citation>
    <scope>NUCLEOTIDE SEQUENCE [LARGE SCALE GENOMIC DNA]</scope>
    <source>
        <strain evidence="1 2">HCCB10007</strain>
    </source>
</reference>
<dbReference type="AlphaFoldDB" id="R4T245"/>
<evidence type="ECO:0008006" key="3">
    <source>
        <dbReference type="Google" id="ProtNLM"/>
    </source>
</evidence>
<protein>
    <recommendedName>
        <fullName evidence="3">RHS repeat-associated core domain-containing protein</fullName>
    </recommendedName>
</protein>
<dbReference type="KEGG" id="aoi:AORI_2175"/>